<sequence length="104" mass="12148">MSLTAAFRTKVLYRRTLKISLDWTVDHLKWRTMAVEIRELFDSHKSLQDPREIAKLLDETEAFLDKAEHSDPYTIPTGVNGSKWERNKLFDDGKIPPVMEPHSH</sequence>
<dbReference type="OMA" id="WRTMAVE"/>
<evidence type="ECO:0000256" key="9">
    <source>
        <dbReference type="ARBA" id="ARBA00022792"/>
    </source>
</evidence>
<accession>A0A1U7LI06</accession>
<dbReference type="STRING" id="1198029.A0A1U7LI06"/>
<dbReference type="PANTHER" id="PTHR12868:SF0">
    <property type="entry name" value="NADH DEHYDROGENASE [UBIQUINONE] 1 BETA SUBCOMPLEX SUBUNIT 9"/>
    <property type="match status" value="1"/>
</dbReference>
<comment type="caution">
    <text evidence="17">The sequence shown here is derived from an EMBL/GenBank/DDBJ whole genome shotgun (WGS) entry which is preliminary data.</text>
</comment>
<keyword evidence="7" id="KW-0597">Phosphoprotein</keyword>
<comment type="subunit">
    <text evidence="4">Mammalian complex I is composed of 45 different subunits.</text>
</comment>
<evidence type="ECO:0000256" key="10">
    <source>
        <dbReference type="ARBA" id="ARBA00022982"/>
    </source>
</evidence>
<organism evidence="17 18">
    <name type="scientific">Neolecta irregularis (strain DAH-3)</name>
    <dbReference type="NCBI Taxonomy" id="1198029"/>
    <lineage>
        <taxon>Eukaryota</taxon>
        <taxon>Fungi</taxon>
        <taxon>Dikarya</taxon>
        <taxon>Ascomycota</taxon>
        <taxon>Taphrinomycotina</taxon>
        <taxon>Neolectales</taxon>
        <taxon>Neolectaceae</taxon>
        <taxon>Neolecta</taxon>
    </lineage>
</organism>
<evidence type="ECO:0000256" key="3">
    <source>
        <dbReference type="ARBA" id="ARBA00009508"/>
    </source>
</evidence>
<name>A0A1U7LI06_NEOID</name>
<dbReference type="PANTHER" id="PTHR12868">
    <property type="entry name" value="NADH-UBIQUINONE OXIDOREDUCTASE B22 SUBUNIT"/>
    <property type="match status" value="1"/>
</dbReference>
<evidence type="ECO:0000256" key="11">
    <source>
        <dbReference type="ARBA" id="ARBA00022990"/>
    </source>
</evidence>
<evidence type="ECO:0000256" key="1">
    <source>
        <dbReference type="ARBA" id="ARBA00002920"/>
    </source>
</evidence>
<evidence type="ECO:0000256" key="13">
    <source>
        <dbReference type="ARBA" id="ARBA00023136"/>
    </source>
</evidence>
<feature type="domain" description="Complex 1 LYR protein" evidence="16">
    <location>
        <begin position="12"/>
        <end position="65"/>
    </location>
</feature>
<evidence type="ECO:0000256" key="15">
    <source>
        <dbReference type="ARBA" id="ARBA00032528"/>
    </source>
</evidence>
<keyword evidence="13" id="KW-0472">Membrane</keyword>
<evidence type="ECO:0000313" key="18">
    <source>
        <dbReference type="Proteomes" id="UP000186594"/>
    </source>
</evidence>
<dbReference type="OrthoDB" id="5391403at2759"/>
<keyword evidence="6" id="KW-0813">Transport</keyword>
<comment type="function">
    <text evidence="1">Accessory subunit of the mitochondrial membrane respiratory chain NADH dehydrogenase (Complex I), that is believed to be not involved in catalysis. Complex I functions in the transfer of electrons from NADH to the respiratory chain. The immediate electron acceptor for the enzyme is believed to be ubiquinone.</text>
</comment>
<dbReference type="AlphaFoldDB" id="A0A1U7LI06"/>
<dbReference type="GO" id="GO:0006120">
    <property type="term" value="P:mitochondrial electron transport, NADH to ubiquinone"/>
    <property type="evidence" value="ECO:0007669"/>
    <property type="project" value="InterPro"/>
</dbReference>
<keyword evidence="8" id="KW-0679">Respiratory chain</keyword>
<protein>
    <recommendedName>
        <fullName evidence="5">NADH dehydrogenase [ubiquinone] 1 beta subcomplex subunit 9</fullName>
    </recommendedName>
    <alternativeName>
        <fullName evidence="14">Complex I-B22</fullName>
    </alternativeName>
    <alternativeName>
        <fullName evidence="15">NADH-ubiquinone oxidoreductase B22 subunit</fullName>
    </alternativeName>
</protein>
<reference evidence="17 18" key="1">
    <citation type="submission" date="2016-04" db="EMBL/GenBank/DDBJ databases">
        <title>Evolutionary innovation and constraint leading to complex multicellularity in the Ascomycota.</title>
        <authorList>
            <person name="Cisse O."/>
            <person name="Nguyen A."/>
            <person name="Hewitt D.A."/>
            <person name="Jedd G."/>
            <person name="Stajich J.E."/>
        </authorList>
    </citation>
    <scope>NUCLEOTIDE SEQUENCE [LARGE SCALE GENOMIC DNA]</scope>
    <source>
        <strain evidence="17 18">DAH-3</strain>
    </source>
</reference>
<keyword evidence="10" id="KW-0249">Electron transport</keyword>
<comment type="subcellular location">
    <subcellularLocation>
        <location evidence="2">Mitochondrion inner membrane</location>
        <topology evidence="2">Peripheral membrane protein</topology>
        <orientation evidence="2">Matrix side</orientation>
    </subcellularLocation>
</comment>
<evidence type="ECO:0000256" key="5">
    <source>
        <dbReference type="ARBA" id="ARBA00018684"/>
    </source>
</evidence>
<evidence type="ECO:0000256" key="2">
    <source>
        <dbReference type="ARBA" id="ARBA00004443"/>
    </source>
</evidence>
<dbReference type="InterPro" id="IPR008011">
    <property type="entry name" value="Complex1_LYR_dom"/>
</dbReference>
<keyword evidence="12" id="KW-0496">Mitochondrion</keyword>
<dbReference type="Pfam" id="PF05347">
    <property type="entry name" value="Complex1_LYR"/>
    <property type="match status" value="1"/>
</dbReference>
<dbReference type="EMBL" id="LXFE01003781">
    <property type="protein sequence ID" value="OLL22182.1"/>
    <property type="molecule type" value="Genomic_DNA"/>
</dbReference>
<keyword evidence="17" id="KW-0830">Ubiquinone</keyword>
<keyword evidence="18" id="KW-1185">Reference proteome</keyword>
<evidence type="ECO:0000256" key="14">
    <source>
        <dbReference type="ARBA" id="ARBA00030192"/>
    </source>
</evidence>
<evidence type="ECO:0000256" key="4">
    <source>
        <dbReference type="ARBA" id="ARBA00011790"/>
    </source>
</evidence>
<keyword evidence="11" id="KW-0007">Acetylation</keyword>
<evidence type="ECO:0000313" key="17">
    <source>
        <dbReference type="EMBL" id="OLL22182.1"/>
    </source>
</evidence>
<dbReference type="Proteomes" id="UP000186594">
    <property type="component" value="Unassembled WGS sequence"/>
</dbReference>
<comment type="similarity">
    <text evidence="3">Belongs to the complex I LYR family.</text>
</comment>
<proteinExistence type="inferred from homology"/>
<dbReference type="GO" id="GO:0005743">
    <property type="term" value="C:mitochondrial inner membrane"/>
    <property type="evidence" value="ECO:0007669"/>
    <property type="project" value="UniProtKB-SubCell"/>
</dbReference>
<dbReference type="CDD" id="cd20263">
    <property type="entry name" value="Complex1_LYR_NDUFB9_LYRM3"/>
    <property type="match status" value="1"/>
</dbReference>
<dbReference type="InterPro" id="IPR045292">
    <property type="entry name" value="Complex1_LYR_NDUFB9_LYRM3"/>
</dbReference>
<dbReference type="InterPro" id="IPR033034">
    <property type="entry name" value="NDUFB9"/>
</dbReference>
<gene>
    <name evidence="17" type="ORF">NEOLI_001406</name>
</gene>
<keyword evidence="9" id="KW-0999">Mitochondrion inner membrane</keyword>
<evidence type="ECO:0000256" key="6">
    <source>
        <dbReference type="ARBA" id="ARBA00022448"/>
    </source>
</evidence>
<evidence type="ECO:0000256" key="8">
    <source>
        <dbReference type="ARBA" id="ARBA00022660"/>
    </source>
</evidence>
<evidence type="ECO:0000256" key="12">
    <source>
        <dbReference type="ARBA" id="ARBA00023128"/>
    </source>
</evidence>
<evidence type="ECO:0000259" key="16">
    <source>
        <dbReference type="Pfam" id="PF05347"/>
    </source>
</evidence>
<evidence type="ECO:0000256" key="7">
    <source>
        <dbReference type="ARBA" id="ARBA00022553"/>
    </source>
</evidence>